<dbReference type="Proteomes" id="UP001200307">
    <property type="component" value="Unassembled WGS sequence"/>
</dbReference>
<keyword evidence="3" id="KW-0012">Acyltransferase</keyword>
<feature type="transmembrane region" description="Helical" evidence="1">
    <location>
        <begin position="228"/>
        <end position="246"/>
    </location>
</feature>
<feature type="transmembrane region" description="Helical" evidence="1">
    <location>
        <begin position="122"/>
        <end position="141"/>
    </location>
</feature>
<protein>
    <submittedName>
        <fullName evidence="3">Acyltransferase</fullName>
    </submittedName>
</protein>
<feature type="transmembrane region" description="Helical" evidence="1">
    <location>
        <begin position="12"/>
        <end position="28"/>
    </location>
</feature>
<reference evidence="3" key="1">
    <citation type="submission" date="2021-12" db="EMBL/GenBank/DDBJ databases">
        <authorList>
            <person name="Lv X."/>
        </authorList>
    </citation>
    <scope>NUCLEOTIDE SEQUENCE</scope>
    <source>
        <strain evidence="3">HF2106</strain>
    </source>
</reference>
<dbReference type="InterPro" id="IPR002656">
    <property type="entry name" value="Acyl_transf_3_dom"/>
</dbReference>
<feature type="transmembrane region" description="Helical" evidence="1">
    <location>
        <begin position="82"/>
        <end position="102"/>
    </location>
</feature>
<keyword evidence="1" id="KW-0472">Membrane</keyword>
<sequence length="308" mass="36190">MSKQSTNAIKGIFAMIILFSHMRGYLVLSENWMNKAYIDVLDYIGQAMVAMYLFYSGYGIMESVKCKESYRETFFVNRIVKTLINFDLAVFLYLIFNIVRGVQYTYMQYVTCWIGWESIGNSNWFIFDILVLYLIVYFGMLLCKECQIYRKRFCFITFLLSLLLWIILRIVKGEPWWVNTIFTFPLGIYFSIIKQKFEIVINKNYFFVTLVVGCFLCIWHNFRGDDGLGIYTCVFSILVVLLSMKVKMNNVILQWLGKNAFSIYILQRLPMHLYSTCGLSITPPHFCFTFCPNNIVTIVFFHNGNKTG</sequence>
<feature type="transmembrane region" description="Helical" evidence="1">
    <location>
        <begin position="153"/>
        <end position="170"/>
    </location>
</feature>
<comment type="caution">
    <text evidence="3">The sequence shown here is derived from an EMBL/GenBank/DDBJ whole genome shotgun (WGS) entry which is preliminary data.</text>
</comment>
<evidence type="ECO:0000256" key="1">
    <source>
        <dbReference type="SAM" id="Phobius"/>
    </source>
</evidence>
<accession>A0AAW4YJ44</accession>
<evidence type="ECO:0000259" key="2">
    <source>
        <dbReference type="Pfam" id="PF01757"/>
    </source>
</evidence>
<evidence type="ECO:0000313" key="3">
    <source>
        <dbReference type="EMBL" id="MCE4121575.1"/>
    </source>
</evidence>
<feature type="domain" description="Acyltransferase 3" evidence="2">
    <location>
        <begin position="7"/>
        <end position="300"/>
    </location>
</feature>
<feature type="transmembrane region" description="Helical" evidence="1">
    <location>
        <begin position="176"/>
        <end position="193"/>
    </location>
</feature>
<dbReference type="Pfam" id="PF01757">
    <property type="entry name" value="Acyl_transf_3"/>
    <property type="match status" value="1"/>
</dbReference>
<gene>
    <name evidence="3" type="ORF">LYY06_04745</name>
</gene>
<name>A0AAW4YJ44_9BACT</name>
<organism evidence="3 4">
    <name type="scientific">Segatella copri</name>
    <dbReference type="NCBI Taxonomy" id="165179"/>
    <lineage>
        <taxon>Bacteria</taxon>
        <taxon>Pseudomonadati</taxon>
        <taxon>Bacteroidota</taxon>
        <taxon>Bacteroidia</taxon>
        <taxon>Bacteroidales</taxon>
        <taxon>Prevotellaceae</taxon>
        <taxon>Segatella</taxon>
    </lineage>
</organism>
<dbReference type="GO" id="GO:0016747">
    <property type="term" value="F:acyltransferase activity, transferring groups other than amino-acyl groups"/>
    <property type="evidence" value="ECO:0007669"/>
    <property type="project" value="InterPro"/>
</dbReference>
<feature type="transmembrane region" description="Helical" evidence="1">
    <location>
        <begin position="40"/>
        <end position="61"/>
    </location>
</feature>
<dbReference type="AlphaFoldDB" id="A0AAW4YJ44"/>
<keyword evidence="1" id="KW-1133">Transmembrane helix</keyword>
<dbReference type="RefSeq" id="WP_233338829.1">
    <property type="nucleotide sequence ID" value="NZ_JAJTVO010000006.1"/>
</dbReference>
<evidence type="ECO:0000313" key="4">
    <source>
        <dbReference type="Proteomes" id="UP001200307"/>
    </source>
</evidence>
<feature type="transmembrane region" description="Helical" evidence="1">
    <location>
        <begin position="205"/>
        <end position="222"/>
    </location>
</feature>
<keyword evidence="1" id="KW-0812">Transmembrane</keyword>
<dbReference type="EMBL" id="JAJTVO010000006">
    <property type="protein sequence ID" value="MCE4121575.1"/>
    <property type="molecule type" value="Genomic_DNA"/>
</dbReference>
<keyword evidence="3" id="KW-0808">Transferase</keyword>
<proteinExistence type="predicted"/>